<accession>A0A7Z0C5S9</accession>
<reference evidence="2 3" key="1">
    <citation type="submission" date="2020-07" db="EMBL/GenBank/DDBJ databases">
        <title>Sequencing the genomes of 1000 actinobacteria strains.</title>
        <authorList>
            <person name="Klenk H.-P."/>
        </authorList>
    </citation>
    <scope>NUCLEOTIDE SEQUENCE [LARGE SCALE GENOMIC DNA]</scope>
    <source>
        <strain evidence="2 3">DSM 18248</strain>
    </source>
</reference>
<organism evidence="2 3">
    <name type="scientific">Nocardioides marinus</name>
    <dbReference type="NCBI Taxonomy" id="374514"/>
    <lineage>
        <taxon>Bacteria</taxon>
        <taxon>Bacillati</taxon>
        <taxon>Actinomycetota</taxon>
        <taxon>Actinomycetes</taxon>
        <taxon>Propionibacteriales</taxon>
        <taxon>Nocardioidaceae</taxon>
        <taxon>Nocardioides</taxon>
    </lineage>
</organism>
<evidence type="ECO:0000313" key="2">
    <source>
        <dbReference type="EMBL" id="NYI11454.1"/>
    </source>
</evidence>
<feature type="region of interest" description="Disordered" evidence="1">
    <location>
        <begin position="1"/>
        <end position="21"/>
    </location>
</feature>
<proteinExistence type="predicted"/>
<dbReference type="Proteomes" id="UP000537326">
    <property type="component" value="Unassembled WGS sequence"/>
</dbReference>
<dbReference type="EMBL" id="JACBZI010000001">
    <property type="protein sequence ID" value="NYI11454.1"/>
    <property type="molecule type" value="Genomic_DNA"/>
</dbReference>
<comment type="caution">
    <text evidence="2">The sequence shown here is derived from an EMBL/GenBank/DDBJ whole genome shotgun (WGS) entry which is preliminary data.</text>
</comment>
<evidence type="ECO:0000256" key="1">
    <source>
        <dbReference type="SAM" id="MobiDB-lite"/>
    </source>
</evidence>
<gene>
    <name evidence="2" type="ORF">BKA05_002969</name>
</gene>
<evidence type="ECO:0000313" key="3">
    <source>
        <dbReference type="Proteomes" id="UP000537326"/>
    </source>
</evidence>
<protein>
    <submittedName>
        <fullName evidence="2">Uncharacterized protein</fullName>
    </submittedName>
</protein>
<dbReference type="RefSeq" id="WP_179532143.1">
    <property type="nucleotide sequence ID" value="NZ_BAAAPP010000008.1"/>
</dbReference>
<name>A0A7Z0C5S9_9ACTN</name>
<sequence>MSHRASDDEVRDQARQERDEVVDVDHATAMAALDKIRKRDAELLERLAR</sequence>
<keyword evidence="3" id="KW-1185">Reference proteome</keyword>
<dbReference type="AlphaFoldDB" id="A0A7Z0C5S9"/>